<organism evidence="2 3">
    <name type="scientific">Mycena rosella</name>
    <name type="common">Pink bonnet</name>
    <name type="synonym">Agaricus rosellus</name>
    <dbReference type="NCBI Taxonomy" id="1033263"/>
    <lineage>
        <taxon>Eukaryota</taxon>
        <taxon>Fungi</taxon>
        <taxon>Dikarya</taxon>
        <taxon>Basidiomycota</taxon>
        <taxon>Agaricomycotina</taxon>
        <taxon>Agaricomycetes</taxon>
        <taxon>Agaricomycetidae</taxon>
        <taxon>Agaricales</taxon>
        <taxon>Marasmiineae</taxon>
        <taxon>Mycenaceae</taxon>
        <taxon>Mycena</taxon>
    </lineage>
</organism>
<accession>A0AAD7G6V9</accession>
<protein>
    <submittedName>
        <fullName evidence="2">Uncharacterized protein</fullName>
    </submittedName>
</protein>
<evidence type="ECO:0000313" key="3">
    <source>
        <dbReference type="Proteomes" id="UP001221757"/>
    </source>
</evidence>
<keyword evidence="3" id="KW-1185">Reference proteome</keyword>
<proteinExistence type="predicted"/>
<dbReference type="AlphaFoldDB" id="A0AAD7G6V9"/>
<evidence type="ECO:0000256" key="1">
    <source>
        <dbReference type="SAM" id="MobiDB-lite"/>
    </source>
</evidence>
<gene>
    <name evidence="2" type="ORF">B0H17DRAFT_1144333</name>
</gene>
<reference evidence="2" key="1">
    <citation type="submission" date="2023-03" db="EMBL/GenBank/DDBJ databases">
        <title>Massive genome expansion in bonnet fungi (Mycena s.s.) driven by repeated elements and novel gene families across ecological guilds.</title>
        <authorList>
            <consortium name="Lawrence Berkeley National Laboratory"/>
            <person name="Harder C.B."/>
            <person name="Miyauchi S."/>
            <person name="Viragh M."/>
            <person name="Kuo A."/>
            <person name="Thoen E."/>
            <person name="Andreopoulos B."/>
            <person name="Lu D."/>
            <person name="Skrede I."/>
            <person name="Drula E."/>
            <person name="Henrissat B."/>
            <person name="Morin E."/>
            <person name="Kohler A."/>
            <person name="Barry K."/>
            <person name="LaButti K."/>
            <person name="Morin E."/>
            <person name="Salamov A."/>
            <person name="Lipzen A."/>
            <person name="Mereny Z."/>
            <person name="Hegedus B."/>
            <person name="Baldrian P."/>
            <person name="Stursova M."/>
            <person name="Weitz H."/>
            <person name="Taylor A."/>
            <person name="Grigoriev I.V."/>
            <person name="Nagy L.G."/>
            <person name="Martin F."/>
            <person name="Kauserud H."/>
        </authorList>
    </citation>
    <scope>NUCLEOTIDE SEQUENCE</scope>
    <source>
        <strain evidence="2">CBHHK067</strain>
    </source>
</reference>
<name>A0AAD7G6V9_MYCRO</name>
<comment type="caution">
    <text evidence="2">The sequence shown here is derived from an EMBL/GenBank/DDBJ whole genome shotgun (WGS) entry which is preliminary data.</text>
</comment>
<dbReference type="EMBL" id="JARKIE010000240">
    <property type="protein sequence ID" value="KAJ7662467.1"/>
    <property type="molecule type" value="Genomic_DNA"/>
</dbReference>
<feature type="region of interest" description="Disordered" evidence="1">
    <location>
        <begin position="90"/>
        <end position="121"/>
    </location>
</feature>
<dbReference type="Proteomes" id="UP001221757">
    <property type="component" value="Unassembled WGS sequence"/>
</dbReference>
<sequence length="121" mass="12663">MSAAFAVYNGASARSFELVQGVLDSTCCPPRSALPPPVALRCLQIAVGITKPSSVSSFGTLQGVATLMNNGSIELKLLNDPRTGLHTFETNASISDAVGKSPLSQLPMGRPTPNTHRPTQK</sequence>
<evidence type="ECO:0000313" key="2">
    <source>
        <dbReference type="EMBL" id="KAJ7662467.1"/>
    </source>
</evidence>
<feature type="compositionally biased region" description="Polar residues" evidence="1">
    <location>
        <begin position="112"/>
        <end position="121"/>
    </location>
</feature>